<dbReference type="Proteomes" id="UP000825935">
    <property type="component" value="Chromosome 6"/>
</dbReference>
<reference evidence="1" key="1">
    <citation type="submission" date="2021-08" db="EMBL/GenBank/DDBJ databases">
        <title>WGS assembly of Ceratopteris richardii.</title>
        <authorList>
            <person name="Marchant D.B."/>
            <person name="Chen G."/>
            <person name="Jenkins J."/>
            <person name="Shu S."/>
            <person name="Leebens-Mack J."/>
            <person name="Grimwood J."/>
            <person name="Schmutz J."/>
            <person name="Soltis P."/>
            <person name="Soltis D."/>
            <person name="Chen Z.-H."/>
        </authorList>
    </citation>
    <scope>NUCLEOTIDE SEQUENCE</scope>
    <source>
        <strain evidence="1">Whitten #5841</strain>
        <tissue evidence="1">Leaf</tissue>
    </source>
</reference>
<dbReference type="AlphaFoldDB" id="A0A8T2ULE9"/>
<keyword evidence="2" id="KW-1185">Reference proteome</keyword>
<evidence type="ECO:0000313" key="1">
    <source>
        <dbReference type="EMBL" id="KAH7434335.1"/>
    </source>
</evidence>
<proteinExistence type="predicted"/>
<sequence>MILQSIQKTLGSYLHPGRDLLSDVRSDVSILHRRGSISYVGLLDVNCPQSIRLLILSGLQLLSFTVLSAALTWIDLPQFLRISSYLVLLLDFAINDLLPF</sequence>
<evidence type="ECO:0000313" key="2">
    <source>
        <dbReference type="Proteomes" id="UP000825935"/>
    </source>
</evidence>
<organism evidence="1 2">
    <name type="scientific">Ceratopteris richardii</name>
    <name type="common">Triangle waterfern</name>
    <dbReference type="NCBI Taxonomy" id="49495"/>
    <lineage>
        <taxon>Eukaryota</taxon>
        <taxon>Viridiplantae</taxon>
        <taxon>Streptophyta</taxon>
        <taxon>Embryophyta</taxon>
        <taxon>Tracheophyta</taxon>
        <taxon>Polypodiopsida</taxon>
        <taxon>Polypodiidae</taxon>
        <taxon>Polypodiales</taxon>
        <taxon>Pteridineae</taxon>
        <taxon>Pteridaceae</taxon>
        <taxon>Parkerioideae</taxon>
        <taxon>Ceratopteris</taxon>
    </lineage>
</organism>
<name>A0A8T2ULE9_CERRI</name>
<protein>
    <submittedName>
        <fullName evidence="1">Uncharacterized protein</fullName>
    </submittedName>
</protein>
<comment type="caution">
    <text evidence="1">The sequence shown here is derived from an EMBL/GenBank/DDBJ whole genome shotgun (WGS) entry which is preliminary data.</text>
</comment>
<gene>
    <name evidence="1" type="ORF">KP509_06G012300</name>
</gene>
<accession>A0A8T2ULE9</accession>
<dbReference type="EMBL" id="CM035411">
    <property type="protein sequence ID" value="KAH7434335.1"/>
    <property type="molecule type" value="Genomic_DNA"/>
</dbReference>